<dbReference type="Proteomes" id="UP000005446">
    <property type="component" value="Unassembled WGS sequence"/>
</dbReference>
<keyword evidence="5" id="KW-1185">Reference proteome</keyword>
<dbReference type="InterPro" id="IPR006140">
    <property type="entry name" value="D-isomer_DH_NAD-bd"/>
</dbReference>
<dbReference type="Gene3D" id="3.40.50.720">
    <property type="entry name" value="NAD(P)-binding Rossmann-like Domain"/>
    <property type="match status" value="3"/>
</dbReference>
<feature type="domain" description="D-isomer specific 2-hydroxyacid dehydrogenase NAD-binding" evidence="3">
    <location>
        <begin position="94"/>
        <end position="240"/>
    </location>
</feature>
<gene>
    <name evidence="4" type="ORF">M7I_6397</name>
</gene>
<proteinExistence type="predicted"/>
<dbReference type="Pfam" id="PF02826">
    <property type="entry name" value="2-Hacid_dh_C"/>
    <property type="match status" value="1"/>
</dbReference>
<evidence type="ECO:0000313" key="4">
    <source>
        <dbReference type="EMBL" id="EHK97814.1"/>
    </source>
</evidence>
<dbReference type="InParanoid" id="H0EUH1"/>
<dbReference type="InterPro" id="IPR036291">
    <property type="entry name" value="NAD(P)-bd_dom_sf"/>
</dbReference>
<dbReference type="GO" id="GO:0005829">
    <property type="term" value="C:cytosol"/>
    <property type="evidence" value="ECO:0007669"/>
    <property type="project" value="TreeGrafter"/>
</dbReference>
<protein>
    <submittedName>
        <fullName evidence="4">Putative Glyoxylate reductase</fullName>
    </submittedName>
</protein>
<evidence type="ECO:0000256" key="1">
    <source>
        <dbReference type="ARBA" id="ARBA00023002"/>
    </source>
</evidence>
<dbReference type="PANTHER" id="PTHR10996:SF281">
    <property type="entry name" value="D-ISOMER SPECIFIC 2-HYDROXYACID DEHYDROGENASE NAD-BINDING DOMAIN-CONTAINING PROTEIN-RELATED"/>
    <property type="match status" value="1"/>
</dbReference>
<evidence type="ECO:0000313" key="5">
    <source>
        <dbReference type="Proteomes" id="UP000005446"/>
    </source>
</evidence>
<sequence>MSNASAPSVVTRVKPDTADNKSGTVAAASSESVADFAIFLILATFRNLQWCTTASLTPSTFTDCHTNAAILSHNPRGHTLGFLYISLPAHLHPKPFPNKPTGIIGLGNIGHLLAQKAFSAFGMTIHYHDIIRKPTLEGPLDATYHADLNAMLALSDCVVLATPASPDGRQLIDGERIKHFKIGSRFINIARGSLVSSTALADALDAGILIGCGLDVHEHEPAIDPRLIGRRNVTLTAHNAGGTLDTHIGFESLSMKNITAVLTGQAPLTPVNLHFLPSALKEKASL</sequence>
<dbReference type="PANTHER" id="PTHR10996">
    <property type="entry name" value="2-HYDROXYACID DEHYDROGENASE-RELATED"/>
    <property type="match status" value="1"/>
</dbReference>
<organism evidence="4 5">
    <name type="scientific">Glarea lozoyensis (strain ATCC 74030 / MF5533)</name>
    <dbReference type="NCBI Taxonomy" id="1104152"/>
    <lineage>
        <taxon>Eukaryota</taxon>
        <taxon>Fungi</taxon>
        <taxon>Dikarya</taxon>
        <taxon>Ascomycota</taxon>
        <taxon>Pezizomycotina</taxon>
        <taxon>Leotiomycetes</taxon>
        <taxon>Helotiales</taxon>
        <taxon>Helotiaceae</taxon>
        <taxon>Glarea</taxon>
    </lineage>
</organism>
<dbReference type="InterPro" id="IPR050223">
    <property type="entry name" value="D-isomer_2-hydroxyacid_DH"/>
</dbReference>
<dbReference type="OrthoDB" id="9991913at2759"/>
<feature type="region of interest" description="Disordered" evidence="2">
    <location>
        <begin position="1"/>
        <end position="24"/>
    </location>
</feature>
<evidence type="ECO:0000259" key="3">
    <source>
        <dbReference type="Pfam" id="PF02826"/>
    </source>
</evidence>
<evidence type="ECO:0000256" key="2">
    <source>
        <dbReference type="SAM" id="MobiDB-lite"/>
    </source>
</evidence>
<dbReference type="AlphaFoldDB" id="H0EUH1"/>
<comment type="caution">
    <text evidence="4">The sequence shown here is derived from an EMBL/GenBank/DDBJ whole genome shotgun (WGS) entry which is preliminary data.</text>
</comment>
<dbReference type="GO" id="GO:0016618">
    <property type="term" value="F:hydroxypyruvate reductase [NAD(P)H] activity"/>
    <property type="evidence" value="ECO:0007669"/>
    <property type="project" value="TreeGrafter"/>
</dbReference>
<dbReference type="EMBL" id="AGUE01000171">
    <property type="protein sequence ID" value="EHK97814.1"/>
    <property type="molecule type" value="Genomic_DNA"/>
</dbReference>
<keyword evidence="1" id="KW-0560">Oxidoreductase</keyword>
<dbReference type="HOGENOM" id="CLU_019796_1_2_1"/>
<accession>H0EUH1</accession>
<dbReference type="GO" id="GO:0030267">
    <property type="term" value="F:glyoxylate reductase (NADPH) activity"/>
    <property type="evidence" value="ECO:0007669"/>
    <property type="project" value="TreeGrafter"/>
</dbReference>
<dbReference type="FunCoup" id="H0EUH1">
    <property type="interactions" value="8"/>
</dbReference>
<dbReference type="GO" id="GO:0051287">
    <property type="term" value="F:NAD binding"/>
    <property type="evidence" value="ECO:0007669"/>
    <property type="project" value="InterPro"/>
</dbReference>
<name>H0EUH1_GLAL7</name>
<dbReference type="SUPFAM" id="SSF51735">
    <property type="entry name" value="NAD(P)-binding Rossmann-fold domains"/>
    <property type="match status" value="1"/>
</dbReference>
<reference evidence="4 5" key="1">
    <citation type="journal article" date="2012" name="Eukaryot. Cell">
        <title>Genome sequence of the fungus Glarea lozoyensis: the first genome sequence of a species from the Helotiaceae family.</title>
        <authorList>
            <person name="Youssar L."/>
            <person name="Gruening B.A."/>
            <person name="Erxleben A."/>
            <person name="Guenther S."/>
            <person name="Huettel W."/>
        </authorList>
    </citation>
    <scope>NUCLEOTIDE SEQUENCE [LARGE SCALE GENOMIC DNA]</scope>
    <source>
        <strain evidence="5">ATCC 74030 / MF5533</strain>
    </source>
</reference>